<dbReference type="AlphaFoldDB" id="A0A934QZM9"/>
<dbReference type="Gene3D" id="3.30.2010.10">
    <property type="entry name" value="Metalloproteases ('zincins'), catalytic domain"/>
    <property type="match status" value="1"/>
</dbReference>
<evidence type="ECO:0000256" key="1">
    <source>
        <dbReference type="SAM" id="Phobius"/>
    </source>
</evidence>
<feature type="domain" description="Peptidase M56" evidence="2">
    <location>
        <begin position="25"/>
        <end position="262"/>
    </location>
</feature>
<dbReference type="InterPro" id="IPR052173">
    <property type="entry name" value="Beta-lactam_resp_regulator"/>
</dbReference>
<comment type="caution">
    <text evidence="3">The sequence shown here is derived from an EMBL/GenBank/DDBJ whole genome shotgun (WGS) entry which is preliminary data.</text>
</comment>
<accession>A0A934QZM9</accession>
<dbReference type="PANTHER" id="PTHR34978:SF3">
    <property type="entry name" value="SLR0241 PROTEIN"/>
    <property type="match status" value="1"/>
</dbReference>
<dbReference type="GO" id="GO:0008237">
    <property type="term" value="F:metallopeptidase activity"/>
    <property type="evidence" value="ECO:0007669"/>
    <property type="project" value="UniProtKB-KW"/>
</dbReference>
<feature type="transmembrane region" description="Helical" evidence="1">
    <location>
        <begin position="49"/>
        <end position="69"/>
    </location>
</feature>
<dbReference type="PANTHER" id="PTHR34978">
    <property type="entry name" value="POSSIBLE SENSOR-TRANSDUCER PROTEIN BLAR"/>
    <property type="match status" value="1"/>
</dbReference>
<feature type="transmembrane region" description="Helical" evidence="1">
    <location>
        <begin position="308"/>
        <end position="334"/>
    </location>
</feature>
<feature type="transmembrane region" description="Helical" evidence="1">
    <location>
        <begin position="15"/>
        <end position="37"/>
    </location>
</feature>
<evidence type="ECO:0000313" key="4">
    <source>
        <dbReference type="Proteomes" id="UP000600139"/>
    </source>
</evidence>
<keyword evidence="1" id="KW-0812">Transmembrane</keyword>
<dbReference type="EMBL" id="JAENIK010000001">
    <property type="protein sequence ID" value="MBK1814166.1"/>
    <property type="molecule type" value="Genomic_DNA"/>
</dbReference>
<keyword evidence="1" id="KW-1133">Transmembrane helix</keyword>
<sequence>MIAETIRSLSDPWSVWAIGALADGTLALLVAGILWMLFRKVIPARWGMWLFLLVMAKSLIPTPVAMPGWDAARFKETSSPLADVSADHPEMMDERSLMVSASEQGHEPFSIGTKGWLFVMWSGVVAVGAGLSGLRAWRTWRLVRDARTVEAADLGLDADWVTRLDLAGTGLRESDELSSPAAWGGRKPCVILPTGLAEKLSQPQLRWTLAHEVSHLRHGDWAVSLAQAACALLCFFNPAVWVAGIAASALRERACDESAVRVTGILPKESATGFLSLVERAQSRVSFNRAMMPGLSLEGRTARWRMRWLLRGIAPLRQSSAMTAAVLLALLLLLPSFRGGFAGEVAAHGEIQRLEARVTDLEGRLQKKSDREERVELNQRRASARQAEDANVYDAEQRNAIETIYQEARRKLTTAEKEEVYAELSARYPRSNRTGCAKLFSARAASGTVRERKLREVIAESGDCYYLDGTSVGGVARLILAQDLVAAGRTDEAGKWLDELEKDFAGYLDHEGNPLEDAARELRAGL</sequence>
<evidence type="ECO:0000259" key="2">
    <source>
        <dbReference type="Pfam" id="PF05569"/>
    </source>
</evidence>
<name>A0A934QZM9_9BACT</name>
<keyword evidence="3" id="KW-0482">Metalloprotease</keyword>
<feature type="transmembrane region" description="Helical" evidence="1">
    <location>
        <begin position="116"/>
        <end position="137"/>
    </location>
</feature>
<reference evidence="3" key="1">
    <citation type="submission" date="2021-01" db="EMBL/GenBank/DDBJ databases">
        <title>Modified the classification status of verrucomicrobia.</title>
        <authorList>
            <person name="Feng X."/>
        </authorList>
    </citation>
    <scope>NUCLEOTIDE SEQUENCE</scope>
    <source>
        <strain evidence="3">JCM 18052</strain>
    </source>
</reference>
<dbReference type="InterPro" id="IPR008756">
    <property type="entry name" value="Peptidase_M56"/>
</dbReference>
<gene>
    <name evidence="3" type="ORF">JIN84_00900</name>
</gene>
<keyword evidence="4" id="KW-1185">Reference proteome</keyword>
<evidence type="ECO:0000313" key="3">
    <source>
        <dbReference type="EMBL" id="MBK1814166.1"/>
    </source>
</evidence>
<protein>
    <submittedName>
        <fullName evidence="3">M48 family metalloprotease</fullName>
    </submittedName>
</protein>
<dbReference type="RefSeq" id="WP_200349125.1">
    <property type="nucleotide sequence ID" value="NZ_BAABHZ010000005.1"/>
</dbReference>
<keyword evidence="1" id="KW-0472">Membrane</keyword>
<keyword evidence="3" id="KW-0378">Hydrolase</keyword>
<proteinExistence type="predicted"/>
<organism evidence="3 4">
    <name type="scientific">Luteolibacter yonseiensis</name>
    <dbReference type="NCBI Taxonomy" id="1144680"/>
    <lineage>
        <taxon>Bacteria</taxon>
        <taxon>Pseudomonadati</taxon>
        <taxon>Verrucomicrobiota</taxon>
        <taxon>Verrucomicrobiia</taxon>
        <taxon>Verrucomicrobiales</taxon>
        <taxon>Verrucomicrobiaceae</taxon>
        <taxon>Luteolibacter</taxon>
    </lineage>
</organism>
<dbReference type="Pfam" id="PF05569">
    <property type="entry name" value="Peptidase_M56"/>
    <property type="match status" value="1"/>
</dbReference>
<keyword evidence="3" id="KW-0645">Protease</keyword>
<dbReference type="CDD" id="cd07341">
    <property type="entry name" value="M56_BlaR1_MecR1_like"/>
    <property type="match status" value="1"/>
</dbReference>
<dbReference type="Proteomes" id="UP000600139">
    <property type="component" value="Unassembled WGS sequence"/>
</dbReference>